<accession>A0A1G2PVU8</accession>
<dbReference type="AlphaFoldDB" id="A0A1G2PVU8"/>
<evidence type="ECO:0000313" key="2">
    <source>
        <dbReference type="EMBL" id="OHA52423.1"/>
    </source>
</evidence>
<feature type="transmembrane region" description="Helical" evidence="1">
    <location>
        <begin position="97"/>
        <end position="117"/>
    </location>
</feature>
<keyword evidence="1" id="KW-0812">Transmembrane</keyword>
<feature type="transmembrane region" description="Helical" evidence="1">
    <location>
        <begin position="124"/>
        <end position="142"/>
    </location>
</feature>
<feature type="transmembrane region" description="Helical" evidence="1">
    <location>
        <begin position="14"/>
        <end position="32"/>
    </location>
</feature>
<feature type="transmembrane region" description="Helical" evidence="1">
    <location>
        <begin position="66"/>
        <end position="91"/>
    </location>
</feature>
<sequence>MENWSSELSKTTKLLWFLFGTLLIFSFLRSLYPTAGDTGEARGLFYFSFLPLAILYIYFRQRISKYLLFFLGFILTMPLWFFSTFVCVGYCNDSDAYPVLFGSFAALSFFSMFIVGTFERVTRLVFLGVAGVLVFWAMGTNSGFRGDLFGSTELLIITISTIYLLGLVIIWLRFSKRSGWRGL</sequence>
<evidence type="ECO:0000313" key="3">
    <source>
        <dbReference type="Proteomes" id="UP000177865"/>
    </source>
</evidence>
<comment type="caution">
    <text evidence="2">The sequence shown here is derived from an EMBL/GenBank/DDBJ whole genome shotgun (WGS) entry which is preliminary data.</text>
</comment>
<proteinExistence type="predicted"/>
<reference evidence="2 3" key="1">
    <citation type="journal article" date="2016" name="Nat. Commun.">
        <title>Thousands of microbial genomes shed light on interconnected biogeochemical processes in an aquifer system.</title>
        <authorList>
            <person name="Anantharaman K."/>
            <person name="Brown C.T."/>
            <person name="Hug L.A."/>
            <person name="Sharon I."/>
            <person name="Castelle C.J."/>
            <person name="Probst A.J."/>
            <person name="Thomas B.C."/>
            <person name="Singh A."/>
            <person name="Wilkins M.J."/>
            <person name="Karaoz U."/>
            <person name="Brodie E.L."/>
            <person name="Williams K.H."/>
            <person name="Hubbard S.S."/>
            <person name="Banfield J.F."/>
        </authorList>
    </citation>
    <scope>NUCLEOTIDE SEQUENCE [LARGE SCALE GENOMIC DNA]</scope>
</reference>
<keyword evidence="1" id="KW-1133">Transmembrane helix</keyword>
<dbReference type="Proteomes" id="UP000177865">
    <property type="component" value="Unassembled WGS sequence"/>
</dbReference>
<feature type="transmembrane region" description="Helical" evidence="1">
    <location>
        <begin position="154"/>
        <end position="174"/>
    </location>
</feature>
<keyword evidence="1" id="KW-0472">Membrane</keyword>
<name>A0A1G2PVU8_9BACT</name>
<organism evidence="2 3">
    <name type="scientific">Candidatus Terrybacteria bacterium RIFCSPLOWO2_01_FULL_58_14</name>
    <dbReference type="NCBI Taxonomy" id="1802369"/>
    <lineage>
        <taxon>Bacteria</taxon>
        <taxon>Candidatus Terryibacteriota</taxon>
    </lineage>
</organism>
<protein>
    <submittedName>
        <fullName evidence="2">Uncharacterized protein</fullName>
    </submittedName>
</protein>
<evidence type="ECO:0000256" key="1">
    <source>
        <dbReference type="SAM" id="Phobius"/>
    </source>
</evidence>
<dbReference type="EMBL" id="MHSZ01000032">
    <property type="protein sequence ID" value="OHA52423.1"/>
    <property type="molecule type" value="Genomic_DNA"/>
</dbReference>
<feature type="transmembrane region" description="Helical" evidence="1">
    <location>
        <begin position="44"/>
        <end position="59"/>
    </location>
</feature>
<gene>
    <name evidence="2" type="ORF">A2991_03385</name>
</gene>